<sequence length="117" mass="13710">YVWSTVDIASHLLKCSTIDVPSTLSDHSIVILKCENFLDIKQNKRKIPLKKTFNFDKMTTELWIQFIIDDNWTSNVKRFYIIMEEFHFQFVQLPPLPSIALVQSLISYVDQILAAIF</sequence>
<feature type="non-terminal residue" evidence="1">
    <location>
        <position position="117"/>
    </location>
</feature>
<evidence type="ECO:0000313" key="2">
    <source>
        <dbReference type="Proteomes" id="UP001153678"/>
    </source>
</evidence>
<proteinExistence type="predicted"/>
<protein>
    <submittedName>
        <fullName evidence="1">7627_t:CDS:1</fullName>
    </submittedName>
</protein>
<name>A0A9W4TBJ4_9GLOM</name>
<organism evidence="1 2">
    <name type="scientific">Funneliformis geosporum</name>
    <dbReference type="NCBI Taxonomy" id="1117311"/>
    <lineage>
        <taxon>Eukaryota</taxon>
        <taxon>Fungi</taxon>
        <taxon>Fungi incertae sedis</taxon>
        <taxon>Mucoromycota</taxon>
        <taxon>Glomeromycotina</taxon>
        <taxon>Glomeromycetes</taxon>
        <taxon>Glomerales</taxon>
        <taxon>Glomeraceae</taxon>
        <taxon>Funneliformis</taxon>
    </lineage>
</organism>
<dbReference type="Proteomes" id="UP001153678">
    <property type="component" value="Unassembled WGS sequence"/>
</dbReference>
<dbReference type="AlphaFoldDB" id="A0A9W4TBJ4"/>
<keyword evidence="2" id="KW-1185">Reference proteome</keyword>
<accession>A0A9W4TBJ4</accession>
<gene>
    <name evidence="1" type="ORF">FWILDA_LOCUS18088</name>
</gene>
<dbReference type="EMBL" id="CAMKVN010016318">
    <property type="protein sequence ID" value="CAI2197459.1"/>
    <property type="molecule type" value="Genomic_DNA"/>
</dbReference>
<reference evidence="1" key="1">
    <citation type="submission" date="2022-08" db="EMBL/GenBank/DDBJ databases">
        <authorList>
            <person name="Kallberg Y."/>
            <person name="Tangrot J."/>
            <person name="Rosling A."/>
        </authorList>
    </citation>
    <scope>NUCLEOTIDE SEQUENCE</scope>
    <source>
        <strain evidence="1">Wild A</strain>
    </source>
</reference>
<comment type="caution">
    <text evidence="1">The sequence shown here is derived from an EMBL/GenBank/DDBJ whole genome shotgun (WGS) entry which is preliminary data.</text>
</comment>
<evidence type="ECO:0000313" key="1">
    <source>
        <dbReference type="EMBL" id="CAI2197459.1"/>
    </source>
</evidence>
<feature type="non-terminal residue" evidence="1">
    <location>
        <position position="1"/>
    </location>
</feature>